<keyword evidence="6" id="KW-0975">Bacterial flagellum</keyword>
<organism evidence="10 11">
    <name type="scientific">Shewanella hanedai</name>
    <name type="common">Alteromonas hanedai</name>
    <dbReference type="NCBI Taxonomy" id="25"/>
    <lineage>
        <taxon>Bacteria</taxon>
        <taxon>Pseudomonadati</taxon>
        <taxon>Pseudomonadota</taxon>
        <taxon>Gammaproteobacteria</taxon>
        <taxon>Alteromonadales</taxon>
        <taxon>Shewanellaceae</taxon>
        <taxon>Shewanella</taxon>
    </lineage>
</organism>
<evidence type="ECO:0000256" key="3">
    <source>
        <dbReference type="ARBA" id="ARBA00009677"/>
    </source>
</evidence>
<dbReference type="AlphaFoldDB" id="A0A553JT61"/>
<keyword evidence="10" id="KW-0969">Cilium</keyword>
<evidence type="ECO:0000259" key="7">
    <source>
        <dbReference type="Pfam" id="PF00460"/>
    </source>
</evidence>
<dbReference type="RefSeq" id="WP_143563251.1">
    <property type="nucleotide sequence ID" value="NZ_BMPL01000003.1"/>
</dbReference>
<dbReference type="SUPFAM" id="SSF64518">
    <property type="entry name" value="Phase 1 flagellin"/>
    <property type="match status" value="2"/>
</dbReference>
<name>A0A553JT61_SHEHA</name>
<dbReference type="GO" id="GO:0044780">
    <property type="term" value="P:bacterial-type flagellum assembly"/>
    <property type="evidence" value="ECO:0007669"/>
    <property type="project" value="InterPro"/>
</dbReference>
<evidence type="ECO:0000256" key="6">
    <source>
        <dbReference type="ARBA" id="ARBA00023143"/>
    </source>
</evidence>
<dbReference type="NCBIfam" id="TIGR02492">
    <property type="entry name" value="flgK_ends"/>
    <property type="match status" value="1"/>
</dbReference>
<proteinExistence type="inferred from homology"/>
<dbReference type="InterPro" id="IPR019776">
    <property type="entry name" value="Flagellar_basal_body_rod_CS"/>
</dbReference>
<evidence type="ECO:0000256" key="1">
    <source>
        <dbReference type="ARBA" id="ARBA00004365"/>
    </source>
</evidence>
<dbReference type="PRINTS" id="PR01005">
    <property type="entry name" value="FLGHOOKAP1"/>
</dbReference>
<evidence type="ECO:0000259" key="8">
    <source>
        <dbReference type="Pfam" id="PF06429"/>
    </source>
</evidence>
<dbReference type="PANTHER" id="PTHR30033:SF1">
    <property type="entry name" value="FLAGELLAR HOOK-ASSOCIATED PROTEIN 1"/>
    <property type="match status" value="1"/>
</dbReference>
<feature type="domain" description="Flagellar basal body rod protein N-terminal" evidence="7">
    <location>
        <begin position="6"/>
        <end position="35"/>
    </location>
</feature>
<gene>
    <name evidence="10" type="primary">flgK</name>
    <name evidence="10" type="ORF">FN961_03965</name>
</gene>
<dbReference type="InterPro" id="IPR001444">
    <property type="entry name" value="Flag_bb_rod_N"/>
</dbReference>
<sequence length="639" mass="66919">MAIDLLNIARTGVLSAQSQLGVTSNNIANANTQGYHRQVAEQSSLGNQRLGGNFLGTGTYISDVKRIYNDYAARELRIGQTSVSEAQTSQVKLNELDQLFSQIGKSVPQGLNDLFAGLNSLADLPDDLGIRGSVLGSASQLASSLNQMQSHLDGQMKQTNDQISGITDRINEIGKELGHINQELMKSQGEDMSLLDKQDALIQELSQYSQVNVIPLETGAKSVMLGGAVMLVSGEVSMSIGTTAGDPYPGELRVTSSAGSATMVIDPKQMGGQLGALFEFRDDTLVQAQLEVGQLTLGVADAFNQAQSQGFDLNGALGQNIFTDINDPSMSVGRVGGLSNNTGNANLRVNIDDTGALTGASYDLTFTAPATYELKDTSTGAVTPLTLNGAGDELSGGDGFTIHIDSGSFADGDKFEVRPSAGAAAGIKVEMTDPKGVAAAGPKVTADTSNSGNTQIEIVSIDRNNANLPLTGSELTYQIDPVANTFTVFDASGTLVSAAAPYTPPTITSNGFSFDVDTTATSTESFTFDFAFAQGDNSNVVSMAKLSEAKLMNSGGSTLSDVYEETKLVVGSKAKSAAVAVGSAEAVYSQAYNRVQSESGVNLDEEAGNLIRFQQAYQASARIMTTASEIFDTLFNSVR</sequence>
<dbReference type="GO" id="GO:0005198">
    <property type="term" value="F:structural molecule activity"/>
    <property type="evidence" value="ECO:0007669"/>
    <property type="project" value="InterPro"/>
</dbReference>
<dbReference type="PROSITE" id="PS00588">
    <property type="entry name" value="FLAGELLA_BB_ROD"/>
    <property type="match status" value="1"/>
</dbReference>
<dbReference type="InterPro" id="IPR010930">
    <property type="entry name" value="Flg_bb/hook_C_dom"/>
</dbReference>
<comment type="similarity">
    <text evidence="3">Belongs to the flagella basal body rod proteins family.</text>
</comment>
<evidence type="ECO:0000313" key="10">
    <source>
        <dbReference type="EMBL" id="TRY15639.1"/>
    </source>
</evidence>
<dbReference type="GO" id="GO:0005576">
    <property type="term" value="C:extracellular region"/>
    <property type="evidence" value="ECO:0007669"/>
    <property type="project" value="UniProtKB-SubCell"/>
</dbReference>
<comment type="subcellular location">
    <subcellularLocation>
        <location evidence="1">Bacterial flagellum</location>
    </subcellularLocation>
    <subcellularLocation>
        <location evidence="2">Secreted</location>
    </subcellularLocation>
</comment>
<keyword evidence="10" id="KW-0282">Flagellum</keyword>
<dbReference type="Pfam" id="PF06429">
    <property type="entry name" value="Flg_bbr_C"/>
    <property type="match status" value="1"/>
</dbReference>
<accession>A0A553JT61</accession>
<keyword evidence="10" id="KW-0966">Cell projection</keyword>
<dbReference type="OrthoDB" id="9802553at2"/>
<keyword evidence="5" id="KW-0964">Secreted</keyword>
<comment type="caution">
    <text evidence="10">The sequence shown here is derived from an EMBL/GenBank/DDBJ whole genome shotgun (WGS) entry which is preliminary data.</text>
</comment>
<evidence type="ECO:0000256" key="4">
    <source>
        <dbReference type="ARBA" id="ARBA00016244"/>
    </source>
</evidence>
<dbReference type="InterPro" id="IPR053927">
    <property type="entry name" value="FlgK_helical"/>
</dbReference>
<dbReference type="EMBL" id="VKGK01000003">
    <property type="protein sequence ID" value="TRY15639.1"/>
    <property type="molecule type" value="Genomic_DNA"/>
</dbReference>
<dbReference type="Pfam" id="PF00460">
    <property type="entry name" value="Flg_bb_rod"/>
    <property type="match status" value="1"/>
</dbReference>
<evidence type="ECO:0000256" key="5">
    <source>
        <dbReference type="ARBA" id="ARBA00022525"/>
    </source>
</evidence>
<protein>
    <recommendedName>
        <fullName evidence="4">Flagellar hook-associated protein 1</fullName>
    </recommendedName>
</protein>
<dbReference type="Proteomes" id="UP000318126">
    <property type="component" value="Unassembled WGS sequence"/>
</dbReference>
<dbReference type="GO" id="GO:0009424">
    <property type="term" value="C:bacterial-type flagellum hook"/>
    <property type="evidence" value="ECO:0007669"/>
    <property type="project" value="InterPro"/>
</dbReference>
<keyword evidence="11" id="KW-1185">Reference proteome</keyword>
<reference evidence="11" key="1">
    <citation type="submission" date="2019-07" db="EMBL/GenBank/DDBJ databases">
        <title>Shewanella sp. YLB-08 draft genomic sequence.</title>
        <authorList>
            <person name="Yu L."/>
        </authorList>
    </citation>
    <scope>NUCLEOTIDE SEQUENCE [LARGE SCALE GENOMIC DNA]</scope>
    <source>
        <strain evidence="11">JCM 20706</strain>
    </source>
</reference>
<evidence type="ECO:0000256" key="2">
    <source>
        <dbReference type="ARBA" id="ARBA00004613"/>
    </source>
</evidence>
<evidence type="ECO:0000259" key="9">
    <source>
        <dbReference type="Pfam" id="PF22638"/>
    </source>
</evidence>
<dbReference type="Pfam" id="PF22638">
    <property type="entry name" value="FlgK_D1"/>
    <property type="match status" value="1"/>
</dbReference>
<dbReference type="InterPro" id="IPR002371">
    <property type="entry name" value="FlgK"/>
</dbReference>
<evidence type="ECO:0000313" key="11">
    <source>
        <dbReference type="Proteomes" id="UP000318126"/>
    </source>
</evidence>
<dbReference type="PANTHER" id="PTHR30033">
    <property type="entry name" value="FLAGELLAR HOOK-ASSOCIATED PROTEIN 1"/>
    <property type="match status" value="1"/>
</dbReference>
<feature type="domain" description="Flagellar basal-body/hook protein C-terminal" evidence="8">
    <location>
        <begin position="598"/>
        <end position="635"/>
    </location>
</feature>
<feature type="domain" description="Flagellar hook-associated protein FlgK helical" evidence="9">
    <location>
        <begin position="93"/>
        <end position="322"/>
    </location>
</feature>